<protein>
    <submittedName>
        <fullName evidence="1">Uncharacterized protein</fullName>
    </submittedName>
</protein>
<comment type="caution">
    <text evidence="1">The sequence shown here is derived from an EMBL/GenBank/DDBJ whole genome shotgun (WGS) entry which is preliminary data.</text>
</comment>
<gene>
    <name evidence="1" type="ORF">PENSTE_c040G10396</name>
</gene>
<organism evidence="1 2">
    <name type="scientific">Penicillium steckii</name>
    <dbReference type="NCBI Taxonomy" id="303698"/>
    <lineage>
        <taxon>Eukaryota</taxon>
        <taxon>Fungi</taxon>
        <taxon>Dikarya</taxon>
        <taxon>Ascomycota</taxon>
        <taxon>Pezizomycotina</taxon>
        <taxon>Eurotiomycetes</taxon>
        <taxon>Eurotiomycetidae</taxon>
        <taxon>Eurotiales</taxon>
        <taxon>Aspergillaceae</taxon>
        <taxon>Penicillium</taxon>
    </lineage>
</organism>
<dbReference type="EMBL" id="MLKD01000040">
    <property type="protein sequence ID" value="OQE13961.1"/>
    <property type="molecule type" value="Genomic_DNA"/>
</dbReference>
<name>A0A1V6SIT6_9EURO</name>
<evidence type="ECO:0000313" key="2">
    <source>
        <dbReference type="Proteomes" id="UP000191285"/>
    </source>
</evidence>
<proteinExistence type="predicted"/>
<reference evidence="2" key="1">
    <citation type="journal article" date="2017" name="Nat. Microbiol.">
        <title>Global analysis of biosynthetic gene clusters reveals vast potential of secondary metabolite production in Penicillium species.</title>
        <authorList>
            <person name="Nielsen J.C."/>
            <person name="Grijseels S."/>
            <person name="Prigent S."/>
            <person name="Ji B."/>
            <person name="Dainat J."/>
            <person name="Nielsen K.F."/>
            <person name="Frisvad J.C."/>
            <person name="Workman M."/>
            <person name="Nielsen J."/>
        </authorList>
    </citation>
    <scope>NUCLEOTIDE SEQUENCE [LARGE SCALE GENOMIC DNA]</scope>
    <source>
        <strain evidence="2">IBT 24891</strain>
    </source>
</reference>
<evidence type="ECO:0000313" key="1">
    <source>
        <dbReference type="EMBL" id="OQE13961.1"/>
    </source>
</evidence>
<accession>A0A1V6SIT6</accession>
<keyword evidence="2" id="KW-1185">Reference proteome</keyword>
<dbReference type="AlphaFoldDB" id="A0A1V6SIT6"/>
<sequence>MDQILDAFYAFTATETHTASTQHYFYLHSARYSFPSLFTLQVDSRIPLLLVTKFTTEGCLIPRKPSQFEGGALPEIVIPGRRHFYTELSRDCLPTIRLEERMPWIADTPENDAPPESVAGTSENHQSLENPVMLRYLASR</sequence>
<dbReference type="Proteomes" id="UP000191285">
    <property type="component" value="Unassembled WGS sequence"/>
</dbReference>